<keyword evidence="1" id="KW-0472">Membrane</keyword>
<keyword evidence="3" id="KW-1185">Reference proteome</keyword>
<protein>
    <submittedName>
        <fullName evidence="2">Uncharacterized protein</fullName>
    </submittedName>
</protein>
<reference evidence="2 3" key="1">
    <citation type="submission" date="2019-04" db="EMBL/GenBank/DDBJ databases">
        <title>Friends and foes A comparative genomics study of 23 Aspergillus species from section Flavi.</title>
        <authorList>
            <consortium name="DOE Joint Genome Institute"/>
            <person name="Kjaerbolling I."/>
            <person name="Vesth T."/>
            <person name="Frisvad J.C."/>
            <person name="Nybo J.L."/>
            <person name="Theobald S."/>
            <person name="Kildgaard S."/>
            <person name="Isbrandt T."/>
            <person name="Kuo A."/>
            <person name="Sato A."/>
            <person name="Lyhne E.K."/>
            <person name="Kogle M.E."/>
            <person name="Wiebenga A."/>
            <person name="Kun R.S."/>
            <person name="Lubbers R.J."/>
            <person name="Makela M.R."/>
            <person name="Barry K."/>
            <person name="Chovatia M."/>
            <person name="Clum A."/>
            <person name="Daum C."/>
            <person name="Haridas S."/>
            <person name="He G."/>
            <person name="LaButti K."/>
            <person name="Lipzen A."/>
            <person name="Mondo S."/>
            <person name="Riley R."/>
            <person name="Salamov A."/>
            <person name="Simmons B.A."/>
            <person name="Magnuson J.K."/>
            <person name="Henrissat B."/>
            <person name="Mortensen U.H."/>
            <person name="Larsen T.O."/>
            <person name="Devries R.P."/>
            <person name="Grigoriev I.V."/>
            <person name="Machida M."/>
            <person name="Baker S.E."/>
            <person name="Andersen M.R."/>
        </authorList>
    </citation>
    <scope>NUCLEOTIDE SEQUENCE [LARGE SCALE GENOMIC DNA]</scope>
    <source>
        <strain evidence="2 3">CBS 117625</strain>
    </source>
</reference>
<evidence type="ECO:0000313" key="3">
    <source>
        <dbReference type="Proteomes" id="UP000325672"/>
    </source>
</evidence>
<dbReference type="AlphaFoldDB" id="A0A5N6SHU5"/>
<sequence length="49" mass="5652">KGKKKKKAYTMNDKGDQQTSTLCLLVYFPITHLHTEYSVCCIIVMLMDL</sequence>
<accession>A0A5N6SHU5</accession>
<feature type="non-terminal residue" evidence="2">
    <location>
        <position position="1"/>
    </location>
</feature>
<keyword evidence="1" id="KW-0812">Transmembrane</keyword>
<evidence type="ECO:0000256" key="1">
    <source>
        <dbReference type="SAM" id="Phobius"/>
    </source>
</evidence>
<proteinExistence type="predicted"/>
<gene>
    <name evidence="2" type="ORF">BDV38DRAFT_256048</name>
</gene>
<name>A0A5N6SHU5_ASPPS</name>
<organism evidence="2 3">
    <name type="scientific">Aspergillus pseudotamarii</name>
    <dbReference type="NCBI Taxonomy" id="132259"/>
    <lineage>
        <taxon>Eukaryota</taxon>
        <taxon>Fungi</taxon>
        <taxon>Dikarya</taxon>
        <taxon>Ascomycota</taxon>
        <taxon>Pezizomycotina</taxon>
        <taxon>Eurotiomycetes</taxon>
        <taxon>Eurotiomycetidae</taxon>
        <taxon>Eurotiales</taxon>
        <taxon>Aspergillaceae</taxon>
        <taxon>Aspergillus</taxon>
        <taxon>Aspergillus subgen. Circumdati</taxon>
    </lineage>
</organism>
<feature type="transmembrane region" description="Helical" evidence="1">
    <location>
        <begin position="21"/>
        <end position="47"/>
    </location>
</feature>
<keyword evidence="1" id="KW-1133">Transmembrane helix</keyword>
<dbReference type="GeneID" id="43639693"/>
<dbReference type="RefSeq" id="XP_031910305.1">
    <property type="nucleotide sequence ID" value="XM_032055483.1"/>
</dbReference>
<dbReference type="Proteomes" id="UP000325672">
    <property type="component" value="Unassembled WGS sequence"/>
</dbReference>
<evidence type="ECO:0000313" key="2">
    <source>
        <dbReference type="EMBL" id="KAE8134242.1"/>
    </source>
</evidence>
<dbReference type="EMBL" id="ML743606">
    <property type="protein sequence ID" value="KAE8134242.1"/>
    <property type="molecule type" value="Genomic_DNA"/>
</dbReference>